<gene>
    <name evidence="2" type="ORF">ONE63_006730</name>
</gene>
<name>A0AAV7XXD6_9NEOP</name>
<organism evidence="2 3">
    <name type="scientific">Megalurothrips usitatus</name>
    <name type="common">bean blossom thrips</name>
    <dbReference type="NCBI Taxonomy" id="439358"/>
    <lineage>
        <taxon>Eukaryota</taxon>
        <taxon>Metazoa</taxon>
        <taxon>Ecdysozoa</taxon>
        <taxon>Arthropoda</taxon>
        <taxon>Hexapoda</taxon>
        <taxon>Insecta</taxon>
        <taxon>Pterygota</taxon>
        <taxon>Neoptera</taxon>
        <taxon>Paraneoptera</taxon>
        <taxon>Thysanoptera</taxon>
        <taxon>Terebrantia</taxon>
        <taxon>Thripoidea</taxon>
        <taxon>Thripidae</taxon>
        <taxon>Megalurothrips</taxon>
    </lineage>
</organism>
<accession>A0AAV7XXD6</accession>
<feature type="region of interest" description="Disordered" evidence="1">
    <location>
        <begin position="1"/>
        <end position="93"/>
    </location>
</feature>
<feature type="compositionally biased region" description="Basic residues" evidence="1">
    <location>
        <begin position="82"/>
        <end position="93"/>
    </location>
</feature>
<comment type="caution">
    <text evidence="2">The sequence shown here is derived from an EMBL/GenBank/DDBJ whole genome shotgun (WGS) entry which is preliminary data.</text>
</comment>
<dbReference type="AlphaFoldDB" id="A0AAV7XXD6"/>
<evidence type="ECO:0000256" key="1">
    <source>
        <dbReference type="SAM" id="MobiDB-lite"/>
    </source>
</evidence>
<protein>
    <submittedName>
        <fullName evidence="2">Uncharacterized protein</fullName>
    </submittedName>
</protein>
<sequence>MGERTVGQADGPARRHGAQGPNSVQPKPAGRRRGGAAGMAERAAAKWPPPACWSAAHAGGRIKMRRARAPPARQDPTGPDRTRHHTSHHRAAA</sequence>
<keyword evidence="3" id="KW-1185">Reference proteome</keyword>
<evidence type="ECO:0000313" key="2">
    <source>
        <dbReference type="EMBL" id="KAJ1528307.1"/>
    </source>
</evidence>
<proteinExistence type="predicted"/>
<dbReference type="EMBL" id="JAPTSV010000004">
    <property type="protein sequence ID" value="KAJ1528307.1"/>
    <property type="molecule type" value="Genomic_DNA"/>
</dbReference>
<dbReference type="Proteomes" id="UP001075354">
    <property type="component" value="Chromosome 4"/>
</dbReference>
<reference evidence="2" key="1">
    <citation type="submission" date="2022-12" db="EMBL/GenBank/DDBJ databases">
        <title>Chromosome-level genome assembly of the bean flower thrips Megalurothrips usitatus.</title>
        <authorList>
            <person name="Ma L."/>
            <person name="Liu Q."/>
            <person name="Li H."/>
            <person name="Cai W."/>
        </authorList>
    </citation>
    <scope>NUCLEOTIDE SEQUENCE</scope>
    <source>
        <strain evidence="2">Cailab_2022a</strain>
    </source>
</reference>
<evidence type="ECO:0000313" key="3">
    <source>
        <dbReference type="Proteomes" id="UP001075354"/>
    </source>
</evidence>